<keyword evidence="3" id="KW-1185">Reference proteome</keyword>
<evidence type="ECO:0000256" key="1">
    <source>
        <dbReference type="SAM" id="SignalP"/>
    </source>
</evidence>
<dbReference type="EMBL" id="JAODYH010000007">
    <property type="protein sequence ID" value="MCT9812197.1"/>
    <property type="molecule type" value="Genomic_DNA"/>
</dbReference>
<comment type="caution">
    <text evidence="2">The sequence shown here is derived from an EMBL/GenBank/DDBJ whole genome shotgun (WGS) entry which is preliminary data.</text>
</comment>
<reference evidence="2 3" key="1">
    <citation type="submission" date="2022-09" db="EMBL/GenBank/DDBJ databases">
        <title>Draft genome of isolate Be4.</title>
        <authorList>
            <person name="Sanchez-Castro I."/>
            <person name="Martinez-Rodriguez P."/>
            <person name="Descostes M."/>
            <person name="Merroun M."/>
        </authorList>
    </citation>
    <scope>NUCLEOTIDE SEQUENCE [LARGE SCALE GENOMIC DNA]</scope>
    <source>
        <strain evidence="2 3">Be4</strain>
    </source>
</reference>
<evidence type="ECO:0000313" key="3">
    <source>
        <dbReference type="Proteomes" id="UP001525968"/>
    </source>
</evidence>
<feature type="signal peptide" evidence="1">
    <location>
        <begin position="1"/>
        <end position="29"/>
    </location>
</feature>
<sequence>MSSKKNAKRRLLAAPLLAATLLLTGCAGAELAHLAYATMDTTLSTKLYPAGGRVKIPEELETATPMTYTREFWREDGSGKCVFAGVIVPWERTWVAEINHDGNTTALPPEPGVRAGYVALVNEKRCGSAVPQKIFLVGEQFTGRAILGMGFDGKPFVDKVHSVSSGDVLAMQAQNRPQWFAQSIERLTRLAPTNPAAKAFLAQSQDDLGKLLPAQYAGIQAAVR</sequence>
<name>A0ABT2PSL7_9BURK</name>
<dbReference type="RefSeq" id="WP_261501433.1">
    <property type="nucleotide sequence ID" value="NZ_JAODYH010000007.1"/>
</dbReference>
<accession>A0ABT2PSL7</accession>
<evidence type="ECO:0008006" key="4">
    <source>
        <dbReference type="Google" id="ProtNLM"/>
    </source>
</evidence>
<feature type="chain" id="PRO_5046311316" description="Lipoprotein" evidence="1">
    <location>
        <begin position="30"/>
        <end position="224"/>
    </location>
</feature>
<dbReference type="PROSITE" id="PS51257">
    <property type="entry name" value="PROKAR_LIPOPROTEIN"/>
    <property type="match status" value="1"/>
</dbReference>
<protein>
    <recommendedName>
        <fullName evidence="4">Lipoprotein</fullName>
    </recommendedName>
</protein>
<gene>
    <name evidence="2" type="ORF">N0K08_16240</name>
</gene>
<proteinExistence type="predicted"/>
<keyword evidence="1" id="KW-0732">Signal</keyword>
<dbReference type="Proteomes" id="UP001525968">
    <property type="component" value="Unassembled WGS sequence"/>
</dbReference>
<evidence type="ECO:0000313" key="2">
    <source>
        <dbReference type="EMBL" id="MCT9812197.1"/>
    </source>
</evidence>
<organism evidence="2 3">
    <name type="scientific">Acidovorax bellezanensis</name>
    <dbReference type="NCBI Taxonomy" id="2976702"/>
    <lineage>
        <taxon>Bacteria</taxon>
        <taxon>Pseudomonadati</taxon>
        <taxon>Pseudomonadota</taxon>
        <taxon>Betaproteobacteria</taxon>
        <taxon>Burkholderiales</taxon>
        <taxon>Comamonadaceae</taxon>
        <taxon>Acidovorax</taxon>
    </lineage>
</organism>